<keyword evidence="1" id="KW-1185">Reference proteome</keyword>
<dbReference type="Proteomes" id="UP000887574">
    <property type="component" value="Unplaced"/>
</dbReference>
<name>A0A915CVL7_9BILA</name>
<proteinExistence type="predicted"/>
<evidence type="ECO:0000313" key="2">
    <source>
        <dbReference type="WBParaSite" id="jg12632"/>
    </source>
</evidence>
<dbReference type="WBParaSite" id="jg12632">
    <property type="protein sequence ID" value="jg12632"/>
    <property type="gene ID" value="jg12632"/>
</dbReference>
<evidence type="ECO:0000313" key="1">
    <source>
        <dbReference type="Proteomes" id="UP000887574"/>
    </source>
</evidence>
<protein>
    <submittedName>
        <fullName evidence="2">Borealin</fullName>
    </submittedName>
</protein>
<organism evidence="1 2">
    <name type="scientific">Ditylenchus dipsaci</name>
    <dbReference type="NCBI Taxonomy" id="166011"/>
    <lineage>
        <taxon>Eukaryota</taxon>
        <taxon>Metazoa</taxon>
        <taxon>Ecdysozoa</taxon>
        <taxon>Nematoda</taxon>
        <taxon>Chromadorea</taxon>
        <taxon>Rhabditida</taxon>
        <taxon>Tylenchina</taxon>
        <taxon>Tylenchomorpha</taxon>
        <taxon>Sphaerularioidea</taxon>
        <taxon>Anguinidae</taxon>
        <taxon>Anguininae</taxon>
        <taxon>Ditylenchus</taxon>
    </lineage>
</organism>
<sequence>MARSKKPIDPQKEAEMRELLAKFKQGFAAAIVELETAKRNFSTAYVDAMLHQLEESIPKHVLSMKALDFLRNMEEPNPQEIQKTPNQKQPFTSIMTATGVKINIPAIIKPRIGDGSVLQSRQPESDEVLFSVRGTPVFDSNNGPDGDGSIICAKERCSNNLPNSQKRKCRQLLRESLTN</sequence>
<dbReference type="AlphaFoldDB" id="A0A915CVL7"/>
<accession>A0A915CVL7</accession>
<reference evidence="2" key="1">
    <citation type="submission" date="2022-11" db="UniProtKB">
        <authorList>
            <consortium name="WormBaseParasite"/>
        </authorList>
    </citation>
    <scope>IDENTIFICATION</scope>
</reference>